<proteinExistence type="inferred from homology"/>
<dbReference type="PANTHER" id="PTHR12596">
    <property type="entry name" value="EXPORTIN 4,7-RELATED"/>
    <property type="match status" value="1"/>
</dbReference>
<evidence type="ECO:0000256" key="3">
    <source>
        <dbReference type="ARBA" id="ARBA00009466"/>
    </source>
</evidence>
<comment type="caution">
    <text evidence="9">The sequence shown here is derived from an EMBL/GenBank/DDBJ whole genome shotgun (WGS) entry which is preliminary data.</text>
</comment>
<keyword evidence="4" id="KW-0813">Transport</keyword>
<keyword evidence="5" id="KW-0963">Cytoplasm</keyword>
<evidence type="ECO:0000313" key="10">
    <source>
        <dbReference type="Proteomes" id="UP000078348"/>
    </source>
</evidence>
<dbReference type="Pfam" id="PF25795">
    <property type="entry name" value="TPR_XPO7"/>
    <property type="match status" value="1"/>
</dbReference>
<evidence type="ECO:0000256" key="2">
    <source>
        <dbReference type="ARBA" id="ARBA00004496"/>
    </source>
</evidence>
<dbReference type="STRING" id="478820.A0A196S7L6"/>
<keyword evidence="6" id="KW-0653">Protein transport</keyword>
<dbReference type="InterPro" id="IPR057947">
    <property type="entry name" value="TPR_XPO7/RBP17"/>
</dbReference>
<evidence type="ECO:0000256" key="1">
    <source>
        <dbReference type="ARBA" id="ARBA00004123"/>
    </source>
</evidence>
<sequence length="1093" mass="123148">MDQKSFEQFETLCSAVFGNVGTGNTAEAREMLESICLHPSFVEKSETVFENSKNIYALHCAGTSLTRLMTDYWNNYDDDQKLRIRDFILQYLIKNGPELPSHITTTLCTLICRITSLSWMTDTRERNILDLMLQYTKSRDNCIIALTVLEELVAQMIPKKTSTQQQNKAALQFRESNLFNITSLAMNMLRDTFQADDATVGSAKLREDLYDRSLRLLIRCFSFDCRPAKVEDGLESHPTLGIPGDWLPQFLTAENLALLFNIYHHSAAPVTTEVVEAVLWLVCGSRSDLYSSNVDANIYSVLLEQLLGVLSSGHGLDDLETVHAFCQLLDRYKMLCSVRMMAEAGFQQLVALAATFTTTLIGSLYDSANSLAYLFHFWYRLCQDVGRLLSDVYSQLSAFLEAQLLIVVEAYLAKRLNDVPDWADSAEDDPLTAMDACYWELVFLGGMIRFHYNKGMKVVADLYDGVNKEYTSEVRMLNTMKLSGAVNPELLGKVRVLECRLAWLVNVIAATLAGLKFTSNQIEREEEALDAELSKRVFALSHSLHYRLNGNNALRPDMRLELALLFFFSVFRDVFSALTTQVVSDAAFTTAFTLSGMKENACNHYFEKMGVGDYASVMNAVVEKICSNLRYWGDCDAVIHASLKLFLSLSQGYQGCKLLLQLESVDFMLQNHTEDTFGFLAAPSLLPLRTQYYATLTRLILMDNVPGRLELFIAPFSTLLQKLLAADFANSNMSLPLTKLFKDLRGVGSSCGDSRSYNIVFETLFEPLLRVMMRTIEAYPAMLDLVAALLKCLLAFVDNHECRVDSGATSTNGIQLFKKTALVICGYARYLLNSHIDFAGLIQRCDSQTTAPDSLFRCARLLLQVMNTMLTGKYIPFGVFALYKDSCLRDSLEACMSIVLQIPSFQIEKRQKLENASFCFIDILFTNHIAILSQMASEGFINLVRFVVLGIDSFDAETVAKCADCIDQLATYFYLNRNRDTATVRSLQLIVNANASLWNDLFEKILNALLFNKKSEEALSRPIHSIYLIDSGVAEHYYSAIAATQPADVVVKLKDSMMRLTQDLDVTLEPILRDQFCEKCKEFRNEVLSYLVL</sequence>
<evidence type="ECO:0000259" key="8">
    <source>
        <dbReference type="PROSITE" id="PS50166"/>
    </source>
</evidence>
<dbReference type="OrthoDB" id="244158at2759"/>
<reference evidence="9 10" key="1">
    <citation type="submission" date="2016-05" db="EMBL/GenBank/DDBJ databases">
        <title>Nuclear genome of Blastocystis sp. subtype 1 NandII.</title>
        <authorList>
            <person name="Gentekaki E."/>
            <person name="Curtis B."/>
            <person name="Stairs C."/>
            <person name="Eme L."/>
            <person name="Herman E."/>
            <person name="Klimes V."/>
            <person name="Arias M.C."/>
            <person name="Elias M."/>
            <person name="Hilliou F."/>
            <person name="Klute M."/>
            <person name="Malik S.-B."/>
            <person name="Pightling A."/>
            <person name="Rachubinski R."/>
            <person name="Salas D."/>
            <person name="Schlacht A."/>
            <person name="Suga H."/>
            <person name="Archibald J."/>
            <person name="Ball S.G."/>
            <person name="Clark G."/>
            <person name="Dacks J."/>
            <person name="Van Der Giezen M."/>
            <person name="Tsaousis A."/>
            <person name="Roger A."/>
        </authorList>
    </citation>
    <scope>NUCLEOTIDE SEQUENCE [LARGE SCALE GENOMIC DNA]</scope>
    <source>
        <strain evidence="10">ATCC 50177 / NandII</strain>
    </source>
</reference>
<dbReference type="Proteomes" id="UP000078348">
    <property type="component" value="Unassembled WGS sequence"/>
</dbReference>
<dbReference type="GO" id="GO:0031267">
    <property type="term" value="F:small GTPase binding"/>
    <property type="evidence" value="ECO:0007669"/>
    <property type="project" value="InterPro"/>
</dbReference>
<evidence type="ECO:0000256" key="4">
    <source>
        <dbReference type="ARBA" id="ARBA00022448"/>
    </source>
</evidence>
<dbReference type="GO" id="GO:0005049">
    <property type="term" value="F:nuclear export signal receptor activity"/>
    <property type="evidence" value="ECO:0007669"/>
    <property type="project" value="InterPro"/>
</dbReference>
<evidence type="ECO:0000313" key="9">
    <source>
        <dbReference type="EMBL" id="OAO13045.1"/>
    </source>
</evidence>
<dbReference type="InterPro" id="IPR011989">
    <property type="entry name" value="ARM-like"/>
</dbReference>
<comment type="similarity">
    <text evidence="3">Belongs to the exportin family.</text>
</comment>
<dbReference type="GO" id="GO:0005643">
    <property type="term" value="C:nuclear pore"/>
    <property type="evidence" value="ECO:0007669"/>
    <property type="project" value="TreeGrafter"/>
</dbReference>
<dbReference type="GO" id="GO:0005737">
    <property type="term" value="C:cytoplasm"/>
    <property type="evidence" value="ECO:0007669"/>
    <property type="project" value="UniProtKB-SubCell"/>
</dbReference>
<evidence type="ECO:0000256" key="7">
    <source>
        <dbReference type="ARBA" id="ARBA00023242"/>
    </source>
</evidence>
<accession>A0A196S7L6</accession>
<comment type="subcellular location">
    <subcellularLocation>
        <location evidence="2">Cytoplasm</location>
    </subcellularLocation>
    <subcellularLocation>
        <location evidence="1">Nucleus</location>
    </subcellularLocation>
</comment>
<protein>
    <submittedName>
        <fullName evidence="9">Exportin-like protein</fullName>
    </submittedName>
</protein>
<name>A0A196S7L6_BLAHN</name>
<keyword evidence="10" id="KW-1185">Reference proteome</keyword>
<dbReference type="InterPro" id="IPR044189">
    <property type="entry name" value="XPO4/7-like"/>
</dbReference>
<evidence type="ECO:0000256" key="5">
    <source>
        <dbReference type="ARBA" id="ARBA00022490"/>
    </source>
</evidence>
<keyword evidence="7" id="KW-0539">Nucleus</keyword>
<dbReference type="Gene3D" id="1.25.10.10">
    <property type="entry name" value="Leucine-rich Repeat Variant"/>
    <property type="match status" value="1"/>
</dbReference>
<evidence type="ECO:0000256" key="6">
    <source>
        <dbReference type="ARBA" id="ARBA00022927"/>
    </source>
</evidence>
<dbReference type="EMBL" id="LXWW01000472">
    <property type="protein sequence ID" value="OAO13045.1"/>
    <property type="molecule type" value="Genomic_DNA"/>
</dbReference>
<gene>
    <name evidence="9" type="ORF">AV274_5262</name>
</gene>
<organism evidence="9 10">
    <name type="scientific">Blastocystis sp. subtype 1 (strain ATCC 50177 / NandII)</name>
    <dbReference type="NCBI Taxonomy" id="478820"/>
    <lineage>
        <taxon>Eukaryota</taxon>
        <taxon>Sar</taxon>
        <taxon>Stramenopiles</taxon>
        <taxon>Bigyra</taxon>
        <taxon>Opalozoa</taxon>
        <taxon>Opalinata</taxon>
        <taxon>Blastocystidae</taxon>
        <taxon>Blastocystis</taxon>
    </lineage>
</organism>
<dbReference type="PROSITE" id="PS50166">
    <property type="entry name" value="IMPORTIN_B_NT"/>
    <property type="match status" value="1"/>
</dbReference>
<dbReference type="InterPro" id="IPR001494">
    <property type="entry name" value="Importin-beta_N"/>
</dbReference>
<dbReference type="GO" id="GO:0006611">
    <property type="term" value="P:protein export from nucleus"/>
    <property type="evidence" value="ECO:0007669"/>
    <property type="project" value="TreeGrafter"/>
</dbReference>
<dbReference type="Pfam" id="PF03810">
    <property type="entry name" value="IBN_N"/>
    <property type="match status" value="1"/>
</dbReference>
<dbReference type="InterPro" id="IPR016024">
    <property type="entry name" value="ARM-type_fold"/>
</dbReference>
<dbReference type="AlphaFoldDB" id="A0A196S7L6"/>
<feature type="domain" description="Importin N-terminal" evidence="8">
    <location>
        <begin position="28"/>
        <end position="94"/>
    </location>
</feature>
<dbReference type="PANTHER" id="PTHR12596:SF2">
    <property type="entry name" value="EXPORTIN-7 ISOFORM X1"/>
    <property type="match status" value="1"/>
</dbReference>
<dbReference type="SUPFAM" id="SSF48371">
    <property type="entry name" value="ARM repeat"/>
    <property type="match status" value="1"/>
</dbReference>